<reference evidence="5 6" key="1">
    <citation type="journal article" date="2017" name="ISME J.">
        <title>Potential for microbial H2 and metal transformations associated with novel bacteria and archaea in deep terrestrial subsurface sediments.</title>
        <authorList>
            <person name="Hernsdorf A.W."/>
            <person name="Amano Y."/>
            <person name="Miyakawa K."/>
            <person name="Ise K."/>
            <person name="Suzuki Y."/>
            <person name="Anantharaman K."/>
            <person name="Probst A."/>
            <person name="Burstein D."/>
            <person name="Thomas B.C."/>
            <person name="Banfield J.F."/>
        </authorList>
    </citation>
    <scope>NUCLEOTIDE SEQUENCE [LARGE SCALE GENOMIC DNA]</scope>
    <source>
        <strain evidence="5">HGW-Actinobacteria-3</strain>
    </source>
</reference>
<dbReference type="SUPFAM" id="SSF55174">
    <property type="entry name" value="Alpha-L RNA-binding motif"/>
    <property type="match status" value="1"/>
</dbReference>
<gene>
    <name evidence="5" type="ORF">CVT63_04185</name>
</gene>
<comment type="caution">
    <text evidence="5">The sequence shown here is derived from an EMBL/GenBank/DDBJ whole genome shotgun (WGS) entry which is preliminary data.</text>
</comment>
<evidence type="ECO:0000313" key="5">
    <source>
        <dbReference type="EMBL" id="PKQ28170.1"/>
    </source>
</evidence>
<evidence type="ECO:0000256" key="2">
    <source>
        <dbReference type="ARBA" id="ARBA00029460"/>
    </source>
</evidence>
<dbReference type="EMBL" id="PHEX01000029">
    <property type="protein sequence ID" value="PKQ28170.1"/>
    <property type="molecule type" value="Genomic_DNA"/>
</dbReference>
<dbReference type="Gene3D" id="3.10.290.10">
    <property type="entry name" value="RNA-binding S4 domain"/>
    <property type="match status" value="1"/>
</dbReference>
<protein>
    <submittedName>
        <fullName evidence="5">TlyA family rRNA (Cytidine-2'-O)-methyltransferase</fullName>
    </submittedName>
</protein>
<dbReference type="InterPro" id="IPR047048">
    <property type="entry name" value="TlyA"/>
</dbReference>
<dbReference type="PIRSF" id="PIRSF005578">
    <property type="entry name" value="TlyA"/>
    <property type="match status" value="1"/>
</dbReference>
<name>A0A2N3G628_9ACTN</name>
<dbReference type="InterPro" id="IPR004538">
    <property type="entry name" value="Hemolysin_A/TlyA"/>
</dbReference>
<accession>A0A2N3G628</accession>
<sequence length="255" mass="27729">MRKRLDQYLADAGYFESRARAKAAVMEGAITVDGRADMKPGSQVSGLERVEVLAPKRRYVSRGGVKLAGAIEDFGIDVSGRSVLDVGASTGGFTDYLLQAGARRVVALDVGRGQLHWKLRQDERVTVLEGFNARELTGAVLPFEPDFAVIDVSFISLKKVIEPVLTVMAKDGDVIALVKPQFEAGIGMAPKGVVRDPAVHKRVLTEINDWLKERGLTIGGVTPSKIKGPKGNVEFFITISKTHNGVKPYYAFCDR</sequence>
<evidence type="ECO:0000259" key="4">
    <source>
        <dbReference type="SMART" id="SM00363"/>
    </source>
</evidence>
<comment type="similarity">
    <text evidence="2">Belongs to the TlyA family.</text>
</comment>
<dbReference type="NCBIfam" id="TIGR00478">
    <property type="entry name" value="tly"/>
    <property type="match status" value="1"/>
</dbReference>
<dbReference type="InterPro" id="IPR002942">
    <property type="entry name" value="S4_RNA-bd"/>
</dbReference>
<dbReference type="InterPro" id="IPR002877">
    <property type="entry name" value="RNA_MeTrfase_FtsJ_dom"/>
</dbReference>
<dbReference type="GO" id="GO:0003723">
    <property type="term" value="F:RNA binding"/>
    <property type="evidence" value="ECO:0007669"/>
    <property type="project" value="UniProtKB-KW"/>
</dbReference>
<dbReference type="PANTHER" id="PTHR32319">
    <property type="entry name" value="BACTERIAL HEMOLYSIN-LIKE PROTEIN"/>
    <property type="match status" value="1"/>
</dbReference>
<dbReference type="PANTHER" id="PTHR32319:SF0">
    <property type="entry name" value="BACTERIAL HEMOLYSIN-LIKE PROTEIN"/>
    <property type="match status" value="1"/>
</dbReference>
<dbReference type="Proteomes" id="UP000233654">
    <property type="component" value="Unassembled WGS sequence"/>
</dbReference>
<dbReference type="CDD" id="cd02440">
    <property type="entry name" value="AdoMet_MTases"/>
    <property type="match status" value="1"/>
</dbReference>
<dbReference type="GO" id="GO:0008168">
    <property type="term" value="F:methyltransferase activity"/>
    <property type="evidence" value="ECO:0007669"/>
    <property type="project" value="UniProtKB-KW"/>
</dbReference>
<keyword evidence="5" id="KW-0808">Transferase</keyword>
<evidence type="ECO:0000256" key="3">
    <source>
        <dbReference type="PROSITE-ProRule" id="PRU00182"/>
    </source>
</evidence>
<dbReference type="Pfam" id="PF01479">
    <property type="entry name" value="S4"/>
    <property type="match status" value="1"/>
</dbReference>
<dbReference type="Gene3D" id="3.40.50.150">
    <property type="entry name" value="Vaccinia Virus protein VP39"/>
    <property type="match status" value="1"/>
</dbReference>
<dbReference type="InterPro" id="IPR029063">
    <property type="entry name" value="SAM-dependent_MTases_sf"/>
</dbReference>
<dbReference type="GO" id="GO:0032259">
    <property type="term" value="P:methylation"/>
    <property type="evidence" value="ECO:0007669"/>
    <property type="project" value="UniProtKB-KW"/>
</dbReference>
<proteinExistence type="inferred from homology"/>
<keyword evidence="5" id="KW-0489">Methyltransferase</keyword>
<organism evidence="5 6">
    <name type="scientific">Candidatus Anoxymicrobium japonicum</name>
    <dbReference type="NCBI Taxonomy" id="2013648"/>
    <lineage>
        <taxon>Bacteria</taxon>
        <taxon>Bacillati</taxon>
        <taxon>Actinomycetota</taxon>
        <taxon>Candidatus Geothermincolia</taxon>
        <taxon>Candidatus Geothermincolales</taxon>
        <taxon>Candidatus Anoxymicrobiaceae</taxon>
        <taxon>Candidatus Anoxymicrobium</taxon>
    </lineage>
</organism>
<feature type="domain" description="RNA-binding S4" evidence="4">
    <location>
        <begin position="3"/>
        <end position="68"/>
    </location>
</feature>
<dbReference type="AlphaFoldDB" id="A0A2N3G628"/>
<dbReference type="InterPro" id="IPR036986">
    <property type="entry name" value="S4_RNA-bd_sf"/>
</dbReference>
<dbReference type="CDD" id="cd00165">
    <property type="entry name" value="S4"/>
    <property type="match status" value="1"/>
</dbReference>
<dbReference type="SMART" id="SM00363">
    <property type="entry name" value="S4"/>
    <property type="match status" value="1"/>
</dbReference>
<keyword evidence="1 3" id="KW-0694">RNA-binding</keyword>
<evidence type="ECO:0000313" key="6">
    <source>
        <dbReference type="Proteomes" id="UP000233654"/>
    </source>
</evidence>
<evidence type="ECO:0000256" key="1">
    <source>
        <dbReference type="ARBA" id="ARBA00022884"/>
    </source>
</evidence>
<dbReference type="PROSITE" id="PS50889">
    <property type="entry name" value="S4"/>
    <property type="match status" value="1"/>
</dbReference>
<dbReference type="Pfam" id="PF01728">
    <property type="entry name" value="FtsJ"/>
    <property type="match status" value="1"/>
</dbReference>
<dbReference type="SUPFAM" id="SSF53335">
    <property type="entry name" value="S-adenosyl-L-methionine-dependent methyltransferases"/>
    <property type="match status" value="1"/>
</dbReference>